<protein>
    <submittedName>
        <fullName evidence="2">Uncharacterized protein</fullName>
    </submittedName>
</protein>
<evidence type="ECO:0000313" key="3">
    <source>
        <dbReference type="Proteomes" id="UP001345827"/>
    </source>
</evidence>
<dbReference type="AlphaFoldDB" id="A0AAV9QPX0"/>
<evidence type="ECO:0000256" key="1">
    <source>
        <dbReference type="SAM" id="MobiDB-lite"/>
    </source>
</evidence>
<keyword evidence="3" id="KW-1185">Reference proteome</keyword>
<reference evidence="2 3" key="1">
    <citation type="submission" date="2023-06" db="EMBL/GenBank/DDBJ databases">
        <title>Black Yeasts Isolated from many extreme environments.</title>
        <authorList>
            <person name="Coleine C."/>
            <person name="Stajich J.E."/>
            <person name="Selbmann L."/>
        </authorList>
    </citation>
    <scope>NUCLEOTIDE SEQUENCE [LARGE SCALE GENOMIC DNA]</scope>
    <source>
        <strain evidence="2 3">CCFEE 5887</strain>
    </source>
</reference>
<comment type="caution">
    <text evidence="2">The sequence shown here is derived from an EMBL/GenBank/DDBJ whole genome shotgun (WGS) entry which is preliminary data.</text>
</comment>
<sequence>MPLPSLRLLMGFTPRDLFPYLEGYVEREACTEFLVEQHLLIMRPHENCCDSRLHYKVFSHIYPYDGTKTFSNLPEEDLQPPHHLSYELMHHIQTYLRQHKPWFKKPWSVKGAMRIDKQSSAFFLPQVSTDYTRYMVLLERRKPCECYKSWKPRHRVNVVPSRRCQERLEKELEKNKAKKIKEESKKRRNSAPPTYTSSASSTSDVDPGAGAYMYPAGYFGGGDAGDYRALNEHSGHLVKGL</sequence>
<dbReference type="Proteomes" id="UP001345827">
    <property type="component" value="Unassembled WGS sequence"/>
</dbReference>
<evidence type="ECO:0000313" key="2">
    <source>
        <dbReference type="EMBL" id="KAK5545560.1"/>
    </source>
</evidence>
<proteinExistence type="predicted"/>
<feature type="compositionally biased region" description="Basic and acidic residues" evidence="1">
    <location>
        <begin position="173"/>
        <end position="185"/>
    </location>
</feature>
<dbReference type="EMBL" id="JAXLQG010000001">
    <property type="protein sequence ID" value="KAK5545560.1"/>
    <property type="molecule type" value="Genomic_DNA"/>
</dbReference>
<accession>A0AAV9QPX0</accession>
<organism evidence="2 3">
    <name type="scientific">Vermiconidia calcicola</name>
    <dbReference type="NCBI Taxonomy" id="1690605"/>
    <lineage>
        <taxon>Eukaryota</taxon>
        <taxon>Fungi</taxon>
        <taxon>Dikarya</taxon>
        <taxon>Ascomycota</taxon>
        <taxon>Pezizomycotina</taxon>
        <taxon>Dothideomycetes</taxon>
        <taxon>Dothideomycetidae</taxon>
        <taxon>Mycosphaerellales</taxon>
        <taxon>Extremaceae</taxon>
        <taxon>Vermiconidia</taxon>
    </lineage>
</organism>
<feature type="compositionally biased region" description="Low complexity" evidence="1">
    <location>
        <begin position="190"/>
        <end position="203"/>
    </location>
</feature>
<gene>
    <name evidence="2" type="ORF">LTR25_000567</name>
</gene>
<feature type="region of interest" description="Disordered" evidence="1">
    <location>
        <begin position="173"/>
        <end position="207"/>
    </location>
</feature>
<name>A0AAV9QPX0_9PEZI</name>